<keyword evidence="5" id="KW-1185">Reference proteome</keyword>
<dbReference type="SUPFAM" id="SSF51735">
    <property type="entry name" value="NAD(P)-binding Rossmann-fold domains"/>
    <property type="match status" value="1"/>
</dbReference>
<evidence type="ECO:0000313" key="4">
    <source>
        <dbReference type="EMBL" id="ABC21857.1"/>
    </source>
</evidence>
<dbReference type="PATRIC" id="fig|269796.9.peg.1112"/>
<dbReference type="InterPro" id="IPR013154">
    <property type="entry name" value="ADH-like_N"/>
</dbReference>
<dbReference type="PANTHER" id="PTHR48106">
    <property type="entry name" value="QUINONE OXIDOREDUCTASE PIG3-RELATED"/>
    <property type="match status" value="1"/>
</dbReference>
<sequence length="334" mass="35398">MTAPLPDQMRCVEIAGAGGPEVLKMAARPLPVPGDGEVLIAVAAAGVNRPDVFQRQGSYPPPPGASDLPGLEVAGTIVAIGAKAGEGWRIGDRVCALLSGGGYAQYASADAALCMPVPQTLGLDEAAALPETFFTVWHNLFQRARLQEGESLLVHGGSSGIGTTAIQMAKAFGVTVYVTAGTPEKCAACEALGADRAINYRTEDYPTVIKELTGGRGVDVVLDMVGGDYIDRDLRILAEDGRHVNIAFLQGSKVTVDLMRMMLKRLTLTGSTLRSRPATVKAGIARALEEKVWPLLEQGKLRPPIHARFALEDAAEAHRLMERSDHIGKIVLTL</sequence>
<dbReference type="STRING" id="269796.Rru_A1056"/>
<dbReference type="eggNOG" id="COG0604">
    <property type="taxonomic scope" value="Bacteria"/>
</dbReference>
<dbReference type="RefSeq" id="WP_011388811.1">
    <property type="nucleotide sequence ID" value="NC_007643.1"/>
</dbReference>
<reference evidence="4 5" key="1">
    <citation type="journal article" date="2011" name="Stand. Genomic Sci.">
        <title>Complete genome sequence of Rhodospirillum rubrum type strain (S1).</title>
        <authorList>
            <person name="Munk A.C."/>
            <person name="Copeland A."/>
            <person name="Lucas S."/>
            <person name="Lapidus A."/>
            <person name="Del Rio T.G."/>
            <person name="Barry K."/>
            <person name="Detter J.C."/>
            <person name="Hammon N."/>
            <person name="Israni S."/>
            <person name="Pitluck S."/>
            <person name="Brettin T."/>
            <person name="Bruce D."/>
            <person name="Han C."/>
            <person name="Tapia R."/>
            <person name="Gilna P."/>
            <person name="Schmutz J."/>
            <person name="Larimer F."/>
            <person name="Land M."/>
            <person name="Kyrpides N.C."/>
            <person name="Mavromatis K."/>
            <person name="Richardson P."/>
            <person name="Rohde M."/>
            <person name="Goker M."/>
            <person name="Klenk H.P."/>
            <person name="Zhang Y."/>
            <person name="Roberts G.P."/>
            <person name="Reslewic S."/>
            <person name="Schwartz D.C."/>
        </authorList>
    </citation>
    <scope>NUCLEOTIDE SEQUENCE [LARGE SCALE GENOMIC DNA]</scope>
    <source>
        <strain evidence="5">ATCC 11170 / ATH 1.1.1 / DSM 467 / LMG 4362 / NCIMB 8255 / S1</strain>
    </source>
</reference>
<dbReference type="InterPro" id="IPR036291">
    <property type="entry name" value="NAD(P)-bd_dom_sf"/>
</dbReference>
<proteinExistence type="predicted"/>
<dbReference type="NCBIfam" id="TIGR02824">
    <property type="entry name" value="quinone_pig3"/>
    <property type="match status" value="1"/>
</dbReference>
<evidence type="ECO:0000256" key="1">
    <source>
        <dbReference type="ARBA" id="ARBA00022857"/>
    </source>
</evidence>
<dbReference type="CDD" id="cd05276">
    <property type="entry name" value="p53_inducible_oxidoreductase"/>
    <property type="match status" value="1"/>
</dbReference>
<dbReference type="PANTHER" id="PTHR48106:SF8">
    <property type="entry name" value="OS02G0805600 PROTEIN"/>
    <property type="match status" value="1"/>
</dbReference>
<dbReference type="Proteomes" id="UP000001929">
    <property type="component" value="Chromosome"/>
</dbReference>
<evidence type="ECO:0000259" key="3">
    <source>
        <dbReference type="SMART" id="SM00829"/>
    </source>
</evidence>
<keyword evidence="2 4" id="KW-0560">Oxidoreductase</keyword>
<dbReference type="Pfam" id="PF08240">
    <property type="entry name" value="ADH_N"/>
    <property type="match status" value="1"/>
</dbReference>
<name>Q2RVI8_RHORT</name>
<dbReference type="SMART" id="SM00829">
    <property type="entry name" value="PKS_ER"/>
    <property type="match status" value="1"/>
</dbReference>
<dbReference type="InterPro" id="IPR011032">
    <property type="entry name" value="GroES-like_sf"/>
</dbReference>
<dbReference type="InterPro" id="IPR014189">
    <property type="entry name" value="Quinone_OxRdtase_PIG3"/>
</dbReference>
<dbReference type="EMBL" id="CP000230">
    <property type="protein sequence ID" value="ABC21857.1"/>
    <property type="molecule type" value="Genomic_DNA"/>
</dbReference>
<dbReference type="Gene3D" id="3.40.50.720">
    <property type="entry name" value="NAD(P)-binding Rossmann-like Domain"/>
    <property type="match status" value="1"/>
</dbReference>
<accession>Q2RVI8</accession>
<dbReference type="GO" id="GO:0070402">
    <property type="term" value="F:NADPH binding"/>
    <property type="evidence" value="ECO:0007669"/>
    <property type="project" value="TreeGrafter"/>
</dbReference>
<gene>
    <name evidence="4" type="ordered locus">Rru_A1056</name>
</gene>
<dbReference type="SUPFAM" id="SSF50129">
    <property type="entry name" value="GroES-like"/>
    <property type="match status" value="1"/>
</dbReference>
<dbReference type="InterPro" id="IPR020843">
    <property type="entry name" value="ER"/>
</dbReference>
<dbReference type="KEGG" id="rru:Rru_A1056"/>
<feature type="domain" description="Enoyl reductase (ER)" evidence="3">
    <location>
        <begin position="18"/>
        <end position="332"/>
    </location>
</feature>
<dbReference type="EC" id="1.6.5.5" evidence="4"/>
<keyword evidence="1" id="KW-0521">NADP</keyword>
<dbReference type="Pfam" id="PF00107">
    <property type="entry name" value="ADH_zinc_N"/>
    <property type="match status" value="1"/>
</dbReference>
<evidence type="ECO:0000256" key="2">
    <source>
        <dbReference type="ARBA" id="ARBA00023002"/>
    </source>
</evidence>
<dbReference type="GO" id="GO:0003960">
    <property type="term" value="F:quinone reductase (NADPH) activity"/>
    <property type="evidence" value="ECO:0007669"/>
    <property type="project" value="UniProtKB-EC"/>
</dbReference>
<dbReference type="PhylomeDB" id="Q2RVI8"/>
<dbReference type="HOGENOM" id="CLU_026673_3_4_5"/>
<dbReference type="AlphaFoldDB" id="Q2RVI8"/>
<protein>
    <submittedName>
        <fullName evidence="4">Zinc-containing alcohol dehydrogenase superfamily</fullName>
        <ecNumber evidence="4">1.6.5.5</ecNumber>
    </submittedName>
</protein>
<dbReference type="InterPro" id="IPR013149">
    <property type="entry name" value="ADH-like_C"/>
</dbReference>
<dbReference type="Gene3D" id="3.90.180.10">
    <property type="entry name" value="Medium-chain alcohol dehydrogenases, catalytic domain"/>
    <property type="match status" value="1"/>
</dbReference>
<organism evidence="4 5">
    <name type="scientific">Rhodospirillum rubrum (strain ATCC 11170 / ATH 1.1.1 / DSM 467 / LMG 4362 / NCIMB 8255 / S1)</name>
    <dbReference type="NCBI Taxonomy" id="269796"/>
    <lineage>
        <taxon>Bacteria</taxon>
        <taxon>Pseudomonadati</taxon>
        <taxon>Pseudomonadota</taxon>
        <taxon>Alphaproteobacteria</taxon>
        <taxon>Rhodospirillales</taxon>
        <taxon>Rhodospirillaceae</taxon>
        <taxon>Rhodospirillum</taxon>
    </lineage>
</organism>
<evidence type="ECO:0000313" key="5">
    <source>
        <dbReference type="Proteomes" id="UP000001929"/>
    </source>
</evidence>
<dbReference type="EnsemblBacteria" id="ABC21857">
    <property type="protein sequence ID" value="ABC21857"/>
    <property type="gene ID" value="Rru_A1056"/>
</dbReference>